<dbReference type="InterPro" id="IPR049704">
    <property type="entry name" value="Aminotrans_3_PPA_site"/>
</dbReference>
<evidence type="ECO:0000256" key="4">
    <source>
        <dbReference type="ARBA" id="ARBA00022898"/>
    </source>
</evidence>
<evidence type="ECO:0000256" key="3">
    <source>
        <dbReference type="ARBA" id="ARBA00022679"/>
    </source>
</evidence>
<keyword evidence="4" id="KW-0663">Pyridoxal phosphate</keyword>
<dbReference type="SUPFAM" id="SSF53383">
    <property type="entry name" value="PLP-dependent transferases"/>
    <property type="match status" value="1"/>
</dbReference>
<sequence>MLPISIFFNRSHHNHHRYFCNFLPYLRKYISTCSQSEPIEVNLSHPIYMIWGSNTGVGKTLVSTGLANSVLSNTNSSQFNYIKPVQTGFPVDSDSRFVYNKVLECFTRKKLPITLFAENHAVRGSVSVAKELFGFEFENCDGGLRDLCWYEEKRIGGDVEGGRNLTSKLVCKMLYGWKEAISPHLAAERETAVAEDSLLLQSLQKCLGYGVGEEVDIGKDLWTVIETAGGVASPGPSGTLQCDLYRPFRLPVVLVGDGRLGGISGTISAYESLKLRGYDIVAVIFEDSGLVNEVPLITYLQNRVPVLVLPSVPQDESNNLIEWFDESQDVFHSLKETMLDAHQQRVCRLQEMPKKARDIFWWPFTQHNLVPEETVTVIDSRLGENFAVHKVRKCEYITQQFDACASWWTQGPDATLQIELAREMGYATARYGHVMFPENAYEPALRCAELLLEGVGRGWASRTYFSDNGSTAIEIALKMAFRKFSYDHGVLKFQDENAVEKFFEFKVLALSGSYHGDTLGAMEVQAPSSYTGFLQQPWYAFSVPSTKEGAFGLFLDPPTIFMSNGCWNFSLPKGLQSKKLKPEDTAFSSQSELFSQSRESSDLAQSYSTYISQQLLLFSESEFSHLGALIIEPGKMILLWLIHFHLIIHAAGGMHMVDPLFQRLLVKECRSRKIPVIFDEVFTGFWRLGVESAAELLGCLPDIACFGKLMSGGVIPLAATLATESVFDAFKGDTKLMALLHGHSYSAHAMGCTAATKAIQWFKDPVRNQNIKAEEKKLRELWDAKLVYEISSHPAVERVVALGTLVAIELCTEGGDAGYGSVYASSLVRKLREDGVYMRPLGNVVYLMCGPCTSPDVCSQLLSKLHREIDEFSQIRAKPLRSCEL</sequence>
<evidence type="ECO:0000256" key="1">
    <source>
        <dbReference type="ARBA" id="ARBA00004173"/>
    </source>
</evidence>
<dbReference type="CDD" id="cd03109">
    <property type="entry name" value="DTBS"/>
    <property type="match status" value="1"/>
</dbReference>
<dbReference type="Pfam" id="PF00202">
    <property type="entry name" value="Aminotran_3"/>
    <property type="match status" value="2"/>
</dbReference>
<evidence type="ECO:0008006" key="7">
    <source>
        <dbReference type="Google" id="ProtNLM"/>
    </source>
</evidence>
<dbReference type="InParanoid" id="A0A2G5CBG9"/>
<gene>
    <name evidence="5" type="ORF">AQUCO_06800052v1</name>
</gene>
<evidence type="ECO:0000313" key="6">
    <source>
        <dbReference type="Proteomes" id="UP000230069"/>
    </source>
</evidence>
<accession>A0A2G5CBG9</accession>
<dbReference type="GO" id="GO:0004015">
    <property type="term" value="F:adenosylmethionine-8-amino-7-oxononanoate transaminase activity"/>
    <property type="evidence" value="ECO:0007669"/>
    <property type="project" value="TreeGrafter"/>
</dbReference>
<dbReference type="Gene3D" id="3.40.50.300">
    <property type="entry name" value="P-loop containing nucleotide triphosphate hydrolases"/>
    <property type="match status" value="1"/>
</dbReference>
<evidence type="ECO:0000256" key="2">
    <source>
        <dbReference type="ARBA" id="ARBA00022576"/>
    </source>
</evidence>
<dbReference type="AlphaFoldDB" id="A0A2G5CBG9"/>
<dbReference type="PROSITE" id="PS00600">
    <property type="entry name" value="AA_TRANSFER_CLASS_3"/>
    <property type="match status" value="1"/>
</dbReference>
<keyword evidence="2" id="KW-0032">Aminotransferase</keyword>
<dbReference type="GO" id="GO:0004141">
    <property type="term" value="F:dethiobiotin synthase activity"/>
    <property type="evidence" value="ECO:0007669"/>
    <property type="project" value="TreeGrafter"/>
</dbReference>
<reference evidence="5 6" key="1">
    <citation type="submission" date="2017-09" db="EMBL/GenBank/DDBJ databases">
        <title>WGS assembly of Aquilegia coerulea Goldsmith.</title>
        <authorList>
            <person name="Hodges S."/>
            <person name="Kramer E."/>
            <person name="Nordborg M."/>
            <person name="Tomkins J."/>
            <person name="Borevitz J."/>
            <person name="Derieg N."/>
            <person name="Yan J."/>
            <person name="Mihaltcheva S."/>
            <person name="Hayes R.D."/>
            <person name="Rokhsar D."/>
        </authorList>
    </citation>
    <scope>NUCLEOTIDE SEQUENCE [LARGE SCALE GENOMIC DNA]</scope>
    <source>
        <strain evidence="6">cv. Goldsmith</strain>
    </source>
</reference>
<dbReference type="STRING" id="218851.A0A2G5CBG9"/>
<dbReference type="OrthoDB" id="425114at2759"/>
<organism evidence="5 6">
    <name type="scientific">Aquilegia coerulea</name>
    <name type="common">Rocky mountain columbine</name>
    <dbReference type="NCBI Taxonomy" id="218851"/>
    <lineage>
        <taxon>Eukaryota</taxon>
        <taxon>Viridiplantae</taxon>
        <taxon>Streptophyta</taxon>
        <taxon>Embryophyta</taxon>
        <taxon>Tracheophyta</taxon>
        <taxon>Spermatophyta</taxon>
        <taxon>Magnoliopsida</taxon>
        <taxon>Ranunculales</taxon>
        <taxon>Ranunculaceae</taxon>
        <taxon>Thalictroideae</taxon>
        <taxon>Aquilegia</taxon>
    </lineage>
</organism>
<evidence type="ECO:0000313" key="5">
    <source>
        <dbReference type="EMBL" id="PIA28619.1"/>
    </source>
</evidence>
<comment type="subcellular location">
    <subcellularLocation>
        <location evidence="1">Mitochondrion</location>
    </subcellularLocation>
</comment>
<dbReference type="FunFam" id="3.90.1150.10:FF:000090">
    <property type="entry name" value="Bifunctional dethiobiotin synthetase/7,8-diamino-pelargonic acid aminotransferase, mitochondrial"/>
    <property type="match status" value="1"/>
</dbReference>
<dbReference type="InterPro" id="IPR027417">
    <property type="entry name" value="P-loop_NTPase"/>
</dbReference>
<dbReference type="PANTHER" id="PTHR42684">
    <property type="entry name" value="ADENOSYLMETHIONINE-8-AMINO-7-OXONONANOATE AMINOTRANSFERASE"/>
    <property type="match status" value="1"/>
</dbReference>
<dbReference type="FunFam" id="3.40.640.10:FF:000275">
    <property type="entry name" value="Bifunctional dethiobiotin synthetase/7,8-diamino-pelargonic acid aminotransferase, mitochondrial"/>
    <property type="match status" value="1"/>
</dbReference>
<name>A0A2G5CBG9_AQUCA</name>
<keyword evidence="6" id="KW-1185">Reference proteome</keyword>
<dbReference type="GO" id="GO:0005739">
    <property type="term" value="C:mitochondrion"/>
    <property type="evidence" value="ECO:0007669"/>
    <property type="project" value="UniProtKB-SubCell"/>
</dbReference>
<dbReference type="PANTHER" id="PTHR42684:SF3">
    <property type="entry name" value="ADENOSYLMETHIONINE-8-AMINO-7-OXONONANOATE AMINOTRANSFERASE"/>
    <property type="match status" value="1"/>
</dbReference>
<dbReference type="InterPro" id="IPR015422">
    <property type="entry name" value="PyrdxlP-dep_Trfase_small"/>
</dbReference>
<dbReference type="InterPro" id="IPR005814">
    <property type="entry name" value="Aminotrans_3"/>
</dbReference>
<dbReference type="Gene3D" id="3.90.1150.10">
    <property type="entry name" value="Aspartate Aminotransferase, domain 1"/>
    <property type="match status" value="1"/>
</dbReference>
<dbReference type="InterPro" id="IPR015421">
    <property type="entry name" value="PyrdxlP-dep_Trfase_major"/>
</dbReference>
<keyword evidence="3" id="KW-0808">Transferase</keyword>
<dbReference type="FunCoup" id="A0A2G5CBG9">
    <property type="interactions" value="662"/>
</dbReference>
<dbReference type="SUPFAM" id="SSF52540">
    <property type="entry name" value="P-loop containing nucleoside triphosphate hydrolases"/>
    <property type="match status" value="1"/>
</dbReference>
<proteinExistence type="predicted"/>
<dbReference type="EMBL" id="KZ305085">
    <property type="protein sequence ID" value="PIA28619.1"/>
    <property type="molecule type" value="Genomic_DNA"/>
</dbReference>
<dbReference type="GO" id="GO:0009102">
    <property type="term" value="P:biotin biosynthetic process"/>
    <property type="evidence" value="ECO:0007669"/>
    <property type="project" value="TreeGrafter"/>
</dbReference>
<protein>
    <recommendedName>
        <fullName evidence="7">Dethiobiotin synthase</fullName>
    </recommendedName>
</protein>
<dbReference type="GO" id="GO:0030170">
    <property type="term" value="F:pyridoxal phosphate binding"/>
    <property type="evidence" value="ECO:0007669"/>
    <property type="project" value="InterPro"/>
</dbReference>
<dbReference type="InterPro" id="IPR015424">
    <property type="entry name" value="PyrdxlP-dep_Trfase"/>
</dbReference>
<dbReference type="Proteomes" id="UP000230069">
    <property type="component" value="Unassembled WGS sequence"/>
</dbReference>
<dbReference type="Gene3D" id="3.40.640.10">
    <property type="entry name" value="Type I PLP-dependent aspartate aminotransferase-like (Major domain)"/>
    <property type="match status" value="1"/>
</dbReference>
<dbReference type="Pfam" id="PF13500">
    <property type="entry name" value="AAA_26"/>
    <property type="match status" value="2"/>
</dbReference>